<name>A0A5C6MIK3_9TELE</name>
<accession>A0A5C6MIK3</accession>
<comment type="caution">
    <text evidence="1">The sequence shown here is derived from an EMBL/GenBank/DDBJ whole genome shotgun (WGS) entry which is preliminary data.</text>
</comment>
<proteinExistence type="predicted"/>
<dbReference type="EMBL" id="RHFK02000758">
    <property type="protein sequence ID" value="TWW53257.1"/>
    <property type="molecule type" value="Genomic_DNA"/>
</dbReference>
<evidence type="ECO:0000313" key="2">
    <source>
        <dbReference type="Proteomes" id="UP000324091"/>
    </source>
</evidence>
<evidence type="ECO:0000313" key="1">
    <source>
        <dbReference type="EMBL" id="TWW53257.1"/>
    </source>
</evidence>
<dbReference type="AlphaFoldDB" id="A0A5C6MIK3"/>
<sequence length="88" mass="9698">MTLMFVVCVSENNTAVTSDTITCVAQQLDVRALNHCHVAPVVMMMMMMLLLKLEVMKTFLLGCLSSLILFSNKASQSGHQPSLLHICL</sequence>
<organism evidence="1 2">
    <name type="scientific">Takifugu flavidus</name>
    <name type="common">sansaifugu</name>
    <dbReference type="NCBI Taxonomy" id="433684"/>
    <lineage>
        <taxon>Eukaryota</taxon>
        <taxon>Metazoa</taxon>
        <taxon>Chordata</taxon>
        <taxon>Craniata</taxon>
        <taxon>Vertebrata</taxon>
        <taxon>Euteleostomi</taxon>
        <taxon>Actinopterygii</taxon>
        <taxon>Neopterygii</taxon>
        <taxon>Teleostei</taxon>
        <taxon>Neoteleostei</taxon>
        <taxon>Acanthomorphata</taxon>
        <taxon>Eupercaria</taxon>
        <taxon>Tetraodontiformes</taxon>
        <taxon>Tetradontoidea</taxon>
        <taxon>Tetraodontidae</taxon>
        <taxon>Takifugu</taxon>
    </lineage>
</organism>
<keyword evidence="2" id="KW-1185">Reference proteome</keyword>
<gene>
    <name evidence="1" type="ORF">D4764_0018240</name>
</gene>
<reference evidence="1 2" key="1">
    <citation type="submission" date="2019-04" db="EMBL/GenBank/DDBJ databases">
        <title>Chromosome genome assembly for Takifugu flavidus.</title>
        <authorList>
            <person name="Xiao S."/>
        </authorList>
    </citation>
    <scope>NUCLEOTIDE SEQUENCE [LARGE SCALE GENOMIC DNA]</scope>
    <source>
        <strain evidence="1">HTHZ2018</strain>
        <tissue evidence="1">Muscle</tissue>
    </source>
</reference>
<dbReference type="Proteomes" id="UP000324091">
    <property type="component" value="Unassembled WGS sequence"/>
</dbReference>
<protein>
    <submittedName>
        <fullName evidence="1">Uncharacterized protein</fullName>
    </submittedName>
</protein>